<reference evidence="4" key="1">
    <citation type="journal article" date="2019" name="Int. J. Syst. Evol. Microbiol.">
        <title>The Global Catalogue of Microorganisms (GCM) 10K type strain sequencing project: providing services to taxonomists for standard genome sequencing and annotation.</title>
        <authorList>
            <consortium name="The Broad Institute Genomics Platform"/>
            <consortium name="The Broad Institute Genome Sequencing Center for Infectious Disease"/>
            <person name="Wu L."/>
            <person name="Ma J."/>
        </authorList>
    </citation>
    <scope>NUCLEOTIDE SEQUENCE [LARGE SCALE GENOMIC DNA]</scope>
    <source>
        <strain evidence="4">KACC 14249</strain>
    </source>
</reference>
<evidence type="ECO:0008006" key="5">
    <source>
        <dbReference type="Google" id="ProtNLM"/>
    </source>
</evidence>
<feature type="transmembrane region" description="Helical" evidence="2">
    <location>
        <begin position="68"/>
        <end position="85"/>
    </location>
</feature>
<keyword evidence="2" id="KW-0472">Membrane</keyword>
<evidence type="ECO:0000313" key="3">
    <source>
        <dbReference type="EMBL" id="MFC6009018.1"/>
    </source>
</evidence>
<evidence type="ECO:0000313" key="4">
    <source>
        <dbReference type="Proteomes" id="UP001596189"/>
    </source>
</evidence>
<name>A0ABW1JK47_9ACTN</name>
<gene>
    <name evidence="3" type="ORF">ACFQDO_17930</name>
</gene>
<comment type="caution">
    <text evidence="3">The sequence shown here is derived from an EMBL/GenBank/DDBJ whole genome shotgun (WGS) entry which is preliminary data.</text>
</comment>
<keyword evidence="2" id="KW-1133">Transmembrane helix</keyword>
<feature type="transmembrane region" description="Helical" evidence="2">
    <location>
        <begin position="120"/>
        <end position="139"/>
    </location>
</feature>
<accession>A0ABW1JK47</accession>
<dbReference type="RefSeq" id="WP_378227132.1">
    <property type="nucleotide sequence ID" value="NZ_JBHSRD010000008.1"/>
</dbReference>
<keyword evidence="4" id="KW-1185">Reference proteome</keyword>
<evidence type="ECO:0000256" key="1">
    <source>
        <dbReference type="SAM" id="MobiDB-lite"/>
    </source>
</evidence>
<feature type="region of interest" description="Disordered" evidence="1">
    <location>
        <begin position="1"/>
        <end position="22"/>
    </location>
</feature>
<dbReference type="EMBL" id="JBHSRD010000008">
    <property type="protein sequence ID" value="MFC6009018.1"/>
    <property type="molecule type" value="Genomic_DNA"/>
</dbReference>
<feature type="transmembrane region" description="Helical" evidence="2">
    <location>
        <begin position="35"/>
        <end position="56"/>
    </location>
</feature>
<sequence>MPEEQLEPPEPDDPTREGDDAPAAASAAPLLWRRLACGLVGLQAVLLALGALISLLNLLTGGDWQSNALVGGLFLLTALGLLLIARELLRGHARVRTPGVFFQALLLLLVPSMWSAGNPLLAAGVGVLAGTAVVSIVLATRRA</sequence>
<keyword evidence="2" id="KW-0812">Transmembrane</keyword>
<dbReference type="Proteomes" id="UP001596189">
    <property type="component" value="Unassembled WGS sequence"/>
</dbReference>
<proteinExistence type="predicted"/>
<feature type="compositionally biased region" description="Acidic residues" evidence="1">
    <location>
        <begin position="1"/>
        <end position="12"/>
    </location>
</feature>
<protein>
    <recommendedName>
        <fullName evidence="5">Integral membrane protein</fullName>
    </recommendedName>
</protein>
<organism evidence="3 4">
    <name type="scientific">Angustibacter luteus</name>
    <dbReference type="NCBI Taxonomy" id="658456"/>
    <lineage>
        <taxon>Bacteria</taxon>
        <taxon>Bacillati</taxon>
        <taxon>Actinomycetota</taxon>
        <taxon>Actinomycetes</taxon>
        <taxon>Kineosporiales</taxon>
        <taxon>Kineosporiaceae</taxon>
    </lineage>
</organism>
<evidence type="ECO:0000256" key="2">
    <source>
        <dbReference type="SAM" id="Phobius"/>
    </source>
</evidence>
<feature type="transmembrane region" description="Helical" evidence="2">
    <location>
        <begin position="97"/>
        <end position="114"/>
    </location>
</feature>